<dbReference type="GO" id="GO:0043138">
    <property type="term" value="F:3'-5' DNA helicase activity"/>
    <property type="evidence" value="ECO:0007669"/>
    <property type="project" value="UniProtKB-EC"/>
</dbReference>
<evidence type="ECO:0000256" key="3">
    <source>
        <dbReference type="ARBA" id="ARBA00022801"/>
    </source>
</evidence>
<dbReference type="HOGENOM" id="CLU_267833_0_0_10"/>
<dbReference type="InterPro" id="IPR014001">
    <property type="entry name" value="Helicase_ATP-bd"/>
</dbReference>
<dbReference type="GO" id="GO:0006310">
    <property type="term" value="P:DNA recombination"/>
    <property type="evidence" value="ECO:0007669"/>
    <property type="project" value="InterPro"/>
</dbReference>
<name>D0MKQ9_RHOM4</name>
<dbReference type="Pfam" id="PF00271">
    <property type="entry name" value="Helicase_C"/>
    <property type="match status" value="1"/>
</dbReference>
<dbReference type="GO" id="GO:0005737">
    <property type="term" value="C:cytoplasm"/>
    <property type="evidence" value="ECO:0007669"/>
    <property type="project" value="TreeGrafter"/>
</dbReference>
<dbReference type="SMART" id="SM00490">
    <property type="entry name" value="HELICc"/>
    <property type="match status" value="1"/>
</dbReference>
<dbReference type="eggNOG" id="COG0514">
    <property type="taxonomic scope" value="Bacteria"/>
</dbReference>
<keyword evidence="6" id="KW-0238">DNA-binding</keyword>
<dbReference type="PANTHER" id="PTHR13710">
    <property type="entry name" value="DNA HELICASE RECQ FAMILY MEMBER"/>
    <property type="match status" value="1"/>
</dbReference>
<evidence type="ECO:0000256" key="7">
    <source>
        <dbReference type="ARBA" id="ARBA00023235"/>
    </source>
</evidence>
<dbReference type="GO" id="GO:0005694">
    <property type="term" value="C:chromosome"/>
    <property type="evidence" value="ECO:0007669"/>
    <property type="project" value="TreeGrafter"/>
</dbReference>
<dbReference type="PANTHER" id="PTHR13710:SF105">
    <property type="entry name" value="ATP-DEPENDENT DNA HELICASE Q1"/>
    <property type="match status" value="1"/>
</dbReference>
<comment type="catalytic activity">
    <reaction evidence="8">
        <text>Couples ATP hydrolysis with the unwinding of duplex DNA by translocating in the 3'-5' direction.</text>
        <dbReference type="EC" id="5.6.2.4"/>
    </reaction>
</comment>
<keyword evidence="5" id="KW-0067">ATP-binding</keyword>
<evidence type="ECO:0000256" key="2">
    <source>
        <dbReference type="ARBA" id="ARBA00022741"/>
    </source>
</evidence>
<dbReference type="Gene3D" id="3.40.50.300">
    <property type="entry name" value="P-loop containing nucleotide triphosphate hydrolases"/>
    <property type="match status" value="2"/>
</dbReference>
<dbReference type="Gene3D" id="3.40.960.10">
    <property type="entry name" value="VSR Endonuclease"/>
    <property type="match status" value="1"/>
</dbReference>
<dbReference type="RefSeq" id="WP_012845333.1">
    <property type="nucleotide sequence ID" value="NC_013502.1"/>
</dbReference>
<dbReference type="InterPro" id="IPR001650">
    <property type="entry name" value="Helicase_C-like"/>
</dbReference>
<dbReference type="CDD" id="cd17920">
    <property type="entry name" value="DEXHc_RecQ"/>
    <property type="match status" value="1"/>
</dbReference>
<keyword evidence="12" id="KW-0614">Plasmid</keyword>
<dbReference type="EMBL" id="CP001808">
    <property type="protein sequence ID" value="ACY49723.1"/>
    <property type="molecule type" value="Genomic_DNA"/>
</dbReference>
<keyword evidence="4 12" id="KW-0347">Helicase</keyword>
<dbReference type="GO" id="GO:0003677">
    <property type="term" value="F:DNA binding"/>
    <property type="evidence" value="ECO:0007669"/>
    <property type="project" value="UniProtKB-KW"/>
</dbReference>
<dbReference type="EC" id="5.6.2.4" evidence="9"/>
<dbReference type="Pfam" id="PF00270">
    <property type="entry name" value="DEAD"/>
    <property type="match status" value="1"/>
</dbReference>
<dbReference type="GO" id="GO:0016787">
    <property type="term" value="F:hydrolase activity"/>
    <property type="evidence" value="ECO:0007669"/>
    <property type="project" value="UniProtKB-KW"/>
</dbReference>
<evidence type="ECO:0000313" key="12">
    <source>
        <dbReference type="EMBL" id="ACY49723.1"/>
    </source>
</evidence>
<dbReference type="Proteomes" id="UP000002221">
    <property type="component" value="Plasmid pRMAR01"/>
</dbReference>
<evidence type="ECO:0000259" key="11">
    <source>
        <dbReference type="PROSITE" id="PS51194"/>
    </source>
</evidence>
<evidence type="ECO:0000313" key="13">
    <source>
        <dbReference type="Proteomes" id="UP000002221"/>
    </source>
</evidence>
<dbReference type="eggNOG" id="COG2852">
    <property type="taxonomic scope" value="Bacteria"/>
</dbReference>
<evidence type="ECO:0000256" key="6">
    <source>
        <dbReference type="ARBA" id="ARBA00023125"/>
    </source>
</evidence>
<evidence type="ECO:0000256" key="8">
    <source>
        <dbReference type="ARBA" id="ARBA00034617"/>
    </source>
</evidence>
<dbReference type="InterPro" id="IPR027417">
    <property type="entry name" value="P-loop_NTPase"/>
</dbReference>
<dbReference type="KEGG" id="rmr:Rmar_2856"/>
<comment type="similarity">
    <text evidence="1">Belongs to the helicase family. RecQ subfamily.</text>
</comment>
<dbReference type="Pfam" id="PF04480">
    <property type="entry name" value="DUF559"/>
    <property type="match status" value="1"/>
</dbReference>
<keyword evidence="3" id="KW-0378">Hydrolase</keyword>
<keyword evidence="13" id="KW-1185">Reference proteome</keyword>
<geneLocation type="plasmid" evidence="12 13">
    <name>pRMAR01</name>
</geneLocation>
<accession>D0MKQ9</accession>
<dbReference type="GO" id="GO:0006281">
    <property type="term" value="P:DNA repair"/>
    <property type="evidence" value="ECO:0007669"/>
    <property type="project" value="TreeGrafter"/>
</dbReference>
<gene>
    <name evidence="12" type="ordered locus">Rmar_2856</name>
</gene>
<dbReference type="InterPro" id="IPR011545">
    <property type="entry name" value="DEAD/DEAH_box_helicase_dom"/>
</dbReference>
<feature type="domain" description="Helicase C-terminal" evidence="11">
    <location>
        <begin position="712"/>
        <end position="883"/>
    </location>
</feature>
<dbReference type="SMART" id="SM00487">
    <property type="entry name" value="DEXDc"/>
    <property type="match status" value="1"/>
</dbReference>
<evidence type="ECO:0000259" key="10">
    <source>
        <dbReference type="PROSITE" id="PS51192"/>
    </source>
</evidence>
<dbReference type="PROSITE" id="PS51194">
    <property type="entry name" value="HELICASE_CTER"/>
    <property type="match status" value="1"/>
</dbReference>
<protein>
    <recommendedName>
        <fullName evidence="9">DNA 3'-5' helicase</fullName>
        <ecNumber evidence="9">5.6.2.4</ecNumber>
    </recommendedName>
</protein>
<dbReference type="PROSITE" id="PS51192">
    <property type="entry name" value="HELICASE_ATP_BIND_1"/>
    <property type="match status" value="1"/>
</dbReference>
<evidence type="ECO:0000256" key="4">
    <source>
        <dbReference type="ARBA" id="ARBA00022806"/>
    </source>
</evidence>
<sequence>MDRYWYSAAARLGLWDTLPEAQQGLVNNLYRRLRFYAHAVLEGYEAFAFDKTESESLSSLLAVIDKLTIRGCPTLVDLDLETALLEGPCRQFVDAVPIEDGPVVGWKFRRFLLPVQFSDLIRATVELLELPFSSNGKDGTDDLAYPVITPELEALSSEEEHLFIEQFASVFGSHLLRKLRRQVPLQDLVPYELEEPFVRQRVDFALQIGRLRYVFEIDGRQHLEPGQRRLDDQRDQLLKNAGWQVIRIPVEVVRQGRGSQLQTLHDRLREAQLEGLEQIGRTSVLDLVASSDLYRAALYGWIYPLAVHRCLRGLAFLYRFGYLDAGRPQRVLVIEEDIPVVASAFRILHTYWDHLRALAPEVPPPPTLEVDVIGCDEIEILAPVEGTRRVTAPSGSYDLVLDHSFWLYDGSEGPLEKELQPLPPGRYVRLRRAFGLREERSLTWSAALHYDLGDLERALIAEAEGRPAEMPERKVAALRFFLQQIFRKRDFWEGQLRVIARLLQGRPTVVLLPTGGGKSLTYQYSGMLLPGMTIVVDPLISLMIDQVDNLRGFAIDMVASISSIIDTEARERIIAQMGAGKLAYVFISPERLQSDDFRQKLQDVAARLPISLAVVDEAHCVSEWGHDFRPSYLHMTHNLQKFCASAASRPTLVALTGTASFAVLTDIQAELGITDESAIVLPRSFDRKEIRFHVERVPREAKMHALKRFRSQLPYLLRVNPQRFFDLSGAETNCGIVFCPHVNGELGVWEVALELGHGKCYAGKQPRSFNEQRHGKWRDFKLKVQKDFKHNRIQEIVATKSFGMGIDKPNIRYTIHICIPHSVEAFYQEAGRAGRNGKPGYAISAILYSDENWVEAMGIFNEADHRKAQKKIENIPWNSRGDLLIQLWLLYNTYRGRDDEYQRALDFWKRYVRPELKELPVGATRLLEIPFTQSRRVDDEEEETNRGALEKSIFRMVILRIVEDYTIDWNQSIFQLRVRNAAPIEIKQSLRNYLGRYKLPATADQMVQPIPEDDQEKALEAALEVLIDFVYGEIAAKRKQALRTMAELCRNFRSDRDFREAILAYLQESEFSAELRTWIGRGFDEIGLEKIRDLLGKLSSLDEIKRLVGTTRRMLDEDPGNVPLRYLSAVARALSRVESEESVLEEVVSLTLQILRLKDRLRDPDEILAALLGDLATARPELLARAADRVLRLFGTPALARRLLQGPAGSDAVVRNHAAVLLMAESLRTIRESAFYQTLVNAV</sequence>
<evidence type="ECO:0000256" key="9">
    <source>
        <dbReference type="ARBA" id="ARBA00034808"/>
    </source>
</evidence>
<dbReference type="OrthoDB" id="9763310at2"/>
<dbReference type="SUPFAM" id="SSF52540">
    <property type="entry name" value="P-loop containing nucleoside triphosphate hydrolases"/>
    <property type="match status" value="1"/>
</dbReference>
<proteinExistence type="inferred from homology"/>
<keyword evidence="7" id="KW-0413">Isomerase</keyword>
<keyword evidence="2" id="KW-0547">Nucleotide-binding</keyword>
<evidence type="ECO:0000256" key="5">
    <source>
        <dbReference type="ARBA" id="ARBA00022840"/>
    </source>
</evidence>
<feature type="domain" description="Helicase ATP-binding" evidence="10">
    <location>
        <begin position="499"/>
        <end position="677"/>
    </location>
</feature>
<dbReference type="GO" id="GO:0009378">
    <property type="term" value="F:four-way junction helicase activity"/>
    <property type="evidence" value="ECO:0007669"/>
    <property type="project" value="TreeGrafter"/>
</dbReference>
<dbReference type="AlphaFoldDB" id="D0MKQ9"/>
<organism evidence="12 13">
    <name type="scientific">Rhodothermus marinus (strain ATCC 43812 / DSM 4252 / R-10)</name>
    <name type="common">Rhodothermus obamensis</name>
    <dbReference type="NCBI Taxonomy" id="518766"/>
    <lineage>
        <taxon>Bacteria</taxon>
        <taxon>Pseudomonadati</taxon>
        <taxon>Rhodothermota</taxon>
        <taxon>Rhodothermia</taxon>
        <taxon>Rhodothermales</taxon>
        <taxon>Rhodothermaceae</taxon>
        <taxon>Rhodothermus</taxon>
    </lineage>
</organism>
<dbReference type="InterPro" id="IPR007569">
    <property type="entry name" value="DUF559"/>
</dbReference>
<dbReference type="GO" id="GO:0005524">
    <property type="term" value="F:ATP binding"/>
    <property type="evidence" value="ECO:0007669"/>
    <property type="project" value="UniProtKB-KW"/>
</dbReference>
<reference evidence="12 13" key="1">
    <citation type="journal article" date="2009" name="Stand. Genomic Sci.">
        <title>Complete genome sequence of Rhodothermus marinus type strain (R-10).</title>
        <authorList>
            <person name="Nolan M."/>
            <person name="Tindall B.J."/>
            <person name="Pomrenke H."/>
            <person name="Lapidus A."/>
            <person name="Copeland A."/>
            <person name="Glavina Del Rio T."/>
            <person name="Lucas S."/>
            <person name="Chen F."/>
            <person name="Tice H."/>
            <person name="Cheng J.F."/>
            <person name="Saunders E."/>
            <person name="Han C."/>
            <person name="Bruce D."/>
            <person name="Goodwin L."/>
            <person name="Chain P."/>
            <person name="Pitluck S."/>
            <person name="Ovchinikova G."/>
            <person name="Pati A."/>
            <person name="Ivanova N."/>
            <person name="Mavromatis K."/>
            <person name="Chen A."/>
            <person name="Palaniappan K."/>
            <person name="Land M."/>
            <person name="Hauser L."/>
            <person name="Chang Y.J."/>
            <person name="Jeffries C.D."/>
            <person name="Brettin T."/>
            <person name="Goker M."/>
            <person name="Bristow J."/>
            <person name="Eisen J.A."/>
            <person name="Markowitz V."/>
            <person name="Hugenholtz P."/>
            <person name="Kyrpides N.C."/>
            <person name="Klenk H.P."/>
            <person name="Detter J.C."/>
        </authorList>
    </citation>
    <scope>NUCLEOTIDE SEQUENCE [LARGE SCALE GENOMIC DNA]</scope>
    <source>
        <strain evidence="13">ATCC 43812 / DSM 4252 / R-10</strain>
        <plasmid evidence="12">pRMAR01</plasmid>
    </source>
</reference>
<dbReference type="InterPro" id="IPR004589">
    <property type="entry name" value="DNA_helicase_ATP-dep_RecQ"/>
</dbReference>
<evidence type="ECO:0000256" key="1">
    <source>
        <dbReference type="ARBA" id="ARBA00005446"/>
    </source>
</evidence>
<dbReference type="NCBIfam" id="TIGR00614">
    <property type="entry name" value="recQ_fam"/>
    <property type="match status" value="1"/>
</dbReference>